<feature type="transmembrane region" description="Helical" evidence="2">
    <location>
        <begin position="327"/>
        <end position="350"/>
    </location>
</feature>
<reference evidence="3 4" key="1">
    <citation type="submission" date="2023-10" db="EMBL/GenBank/DDBJ databases">
        <title>Development of a sustainable strategy for remediation of hydrocarbon-contaminated territories based on the waste exchange concept.</title>
        <authorList>
            <person name="Krivoruchko A."/>
        </authorList>
    </citation>
    <scope>NUCLEOTIDE SEQUENCE [LARGE SCALE GENOMIC DNA]</scope>
    <source>
        <strain evidence="3 4">IEGM 1236</strain>
    </source>
</reference>
<keyword evidence="2" id="KW-0812">Transmembrane</keyword>
<feature type="region of interest" description="Disordered" evidence="1">
    <location>
        <begin position="1"/>
        <end position="27"/>
    </location>
</feature>
<keyword evidence="2" id="KW-0472">Membrane</keyword>
<feature type="transmembrane region" description="Helical" evidence="2">
    <location>
        <begin position="238"/>
        <end position="259"/>
    </location>
</feature>
<dbReference type="EMBL" id="JAWLUM010000004">
    <property type="protein sequence ID" value="MDV7136401.1"/>
    <property type="molecule type" value="Genomic_DNA"/>
</dbReference>
<protein>
    <recommendedName>
        <fullName evidence="5">ABC transporter permease</fullName>
    </recommendedName>
</protein>
<feature type="compositionally biased region" description="Low complexity" evidence="1">
    <location>
        <begin position="1"/>
        <end position="18"/>
    </location>
</feature>
<dbReference type="Proteomes" id="UP001185792">
    <property type="component" value="Unassembled WGS sequence"/>
</dbReference>
<organism evidence="3 4">
    <name type="scientific">Williamsia marianensis</name>
    <dbReference type="NCBI Taxonomy" id="85044"/>
    <lineage>
        <taxon>Bacteria</taxon>
        <taxon>Bacillati</taxon>
        <taxon>Actinomycetota</taxon>
        <taxon>Actinomycetes</taxon>
        <taxon>Mycobacteriales</taxon>
        <taxon>Nocardiaceae</taxon>
        <taxon>Williamsia</taxon>
    </lineage>
</organism>
<gene>
    <name evidence="3" type="ORF">R4198_22110</name>
</gene>
<evidence type="ECO:0000313" key="4">
    <source>
        <dbReference type="Proteomes" id="UP001185792"/>
    </source>
</evidence>
<accession>A0ABU4F0C2</accession>
<evidence type="ECO:0000313" key="3">
    <source>
        <dbReference type="EMBL" id="MDV7136401.1"/>
    </source>
</evidence>
<sequence>MTSFSTSPSTGTQSGTDGAVVPNVTHEHDNVLVPKPLRKKPPEKVMMYAGLSMPVLLMILLPLLYTWGLHSPSPRHMEVSIIGSSQQTSQMAAGMQAQVGSSFDFGVIPDAESARTAVMQLDTRGAYDPATNTVYVASIGNLAAKQAATAVLTSIGENVAGATPNVVDLAPAPASDALGNTVMFIAIAAIMGGFLTATMMRLLLPGMGLRIELAILTVMSAISGIIPTFVAYSVYGALSANVVGVALLLSAFAFVIGSFHLAGMRLIGPAMVLPTLLIMLLFGVPASGGAIAPEMVPGFFTHLHSVLPTPALIEGLKRLVYFPDAPLGATVTTLAVWAVIAIFLLVLAALKHPAEEEPLLTNFGPIPDPVEEESAPAESVEPADPADPADPDSGGSDSPARASDDELATSAVEGDPR</sequence>
<evidence type="ECO:0008006" key="5">
    <source>
        <dbReference type="Google" id="ProtNLM"/>
    </source>
</evidence>
<keyword evidence="2" id="KW-1133">Transmembrane helix</keyword>
<feature type="transmembrane region" description="Helical" evidence="2">
    <location>
        <begin position="182"/>
        <end position="204"/>
    </location>
</feature>
<feature type="transmembrane region" description="Helical" evidence="2">
    <location>
        <begin position="45"/>
        <end position="67"/>
    </location>
</feature>
<keyword evidence="4" id="KW-1185">Reference proteome</keyword>
<feature type="transmembrane region" description="Helical" evidence="2">
    <location>
        <begin position="211"/>
        <end position="232"/>
    </location>
</feature>
<evidence type="ECO:0000256" key="2">
    <source>
        <dbReference type="SAM" id="Phobius"/>
    </source>
</evidence>
<name>A0ABU4F0C2_WILMA</name>
<proteinExistence type="predicted"/>
<dbReference type="RefSeq" id="WP_317714409.1">
    <property type="nucleotide sequence ID" value="NZ_JAWLUM010000004.1"/>
</dbReference>
<feature type="region of interest" description="Disordered" evidence="1">
    <location>
        <begin position="361"/>
        <end position="417"/>
    </location>
</feature>
<comment type="caution">
    <text evidence="3">The sequence shown here is derived from an EMBL/GenBank/DDBJ whole genome shotgun (WGS) entry which is preliminary data.</text>
</comment>
<evidence type="ECO:0000256" key="1">
    <source>
        <dbReference type="SAM" id="MobiDB-lite"/>
    </source>
</evidence>
<feature type="transmembrane region" description="Helical" evidence="2">
    <location>
        <begin position="271"/>
        <end position="292"/>
    </location>
</feature>
<feature type="compositionally biased region" description="Low complexity" evidence="1">
    <location>
        <begin position="391"/>
        <end position="400"/>
    </location>
</feature>